<evidence type="ECO:0000256" key="1">
    <source>
        <dbReference type="SAM" id="Phobius"/>
    </source>
</evidence>
<feature type="transmembrane region" description="Helical" evidence="1">
    <location>
        <begin position="105"/>
        <end position="128"/>
    </location>
</feature>
<keyword evidence="1" id="KW-0472">Membrane</keyword>
<dbReference type="InterPro" id="IPR006938">
    <property type="entry name" value="DUF624"/>
</dbReference>
<evidence type="ECO:0000313" key="3">
    <source>
        <dbReference type="Proteomes" id="UP001597561"/>
    </source>
</evidence>
<feature type="transmembrane region" description="Helical" evidence="1">
    <location>
        <begin position="175"/>
        <end position="194"/>
    </location>
</feature>
<keyword evidence="1" id="KW-1133">Transmembrane helix</keyword>
<accession>A0ABW5ZJN9</accession>
<keyword evidence="1" id="KW-0812">Transmembrane</keyword>
<protein>
    <submittedName>
        <fullName evidence="2">YesL family protein</fullName>
    </submittedName>
</protein>
<feature type="transmembrane region" description="Helical" evidence="1">
    <location>
        <begin position="148"/>
        <end position="169"/>
    </location>
</feature>
<reference evidence="3" key="1">
    <citation type="journal article" date="2019" name="Int. J. Syst. Evol. Microbiol.">
        <title>The Global Catalogue of Microorganisms (GCM) 10K type strain sequencing project: providing services to taxonomists for standard genome sequencing and annotation.</title>
        <authorList>
            <consortium name="The Broad Institute Genomics Platform"/>
            <consortium name="The Broad Institute Genome Sequencing Center for Infectious Disease"/>
            <person name="Wu L."/>
            <person name="Ma J."/>
        </authorList>
    </citation>
    <scope>NUCLEOTIDE SEQUENCE [LARGE SCALE GENOMIC DNA]</scope>
    <source>
        <strain evidence="3">KCTC 13528</strain>
    </source>
</reference>
<gene>
    <name evidence="2" type="ORF">ACFS5P_12665</name>
</gene>
<dbReference type="EMBL" id="JBHUPG010000023">
    <property type="protein sequence ID" value="MFD2912732.1"/>
    <property type="molecule type" value="Genomic_DNA"/>
</dbReference>
<dbReference type="Pfam" id="PF04854">
    <property type="entry name" value="DUF624"/>
    <property type="match status" value="1"/>
</dbReference>
<dbReference type="RefSeq" id="WP_204729748.1">
    <property type="nucleotide sequence ID" value="NZ_JAFBDK010000010.1"/>
</dbReference>
<feature type="transmembrane region" description="Helical" evidence="1">
    <location>
        <begin position="20"/>
        <end position="45"/>
    </location>
</feature>
<dbReference type="Proteomes" id="UP001597561">
    <property type="component" value="Unassembled WGS sequence"/>
</dbReference>
<organism evidence="2 3">
    <name type="scientific">Jeotgalibacillus terrae</name>
    <dbReference type="NCBI Taxonomy" id="587735"/>
    <lineage>
        <taxon>Bacteria</taxon>
        <taxon>Bacillati</taxon>
        <taxon>Bacillota</taxon>
        <taxon>Bacilli</taxon>
        <taxon>Bacillales</taxon>
        <taxon>Caryophanaceae</taxon>
        <taxon>Jeotgalibacillus</taxon>
    </lineage>
</organism>
<proteinExistence type="predicted"/>
<feature type="transmembrane region" description="Helical" evidence="1">
    <location>
        <begin position="74"/>
        <end position="93"/>
    </location>
</feature>
<keyword evidence="3" id="KW-1185">Reference proteome</keyword>
<sequence length="201" mass="23263">MEKINHATKWLWNLLILHALWIAFSLRGGILLGVFPSTSAVYAVVRDWQLKGGEVDMFRSFKRSYSSLFKTSNALGWTILVLTFISAINFLYIPIYSSEWLRLTMYAVLFFIMFILIILWMFLFPVLVHYQFTKKIAYSIEVVKTGFLSVWGLILQLLFTGLYLLTVYYLPPLMIVLGIIPLAILQTIVTLNIFRDKGLSM</sequence>
<name>A0ABW5ZJN9_9BACL</name>
<evidence type="ECO:0000313" key="2">
    <source>
        <dbReference type="EMBL" id="MFD2912732.1"/>
    </source>
</evidence>
<comment type="caution">
    <text evidence="2">The sequence shown here is derived from an EMBL/GenBank/DDBJ whole genome shotgun (WGS) entry which is preliminary data.</text>
</comment>